<sequence>MTDACPNCGESLEDTTVYGPGGERATQGIYEHLTVRNGALMLEFGIKCDYCDWENTYLFAPYERR</sequence>
<reference evidence="2" key="1">
    <citation type="submission" date="2017-01" db="EMBL/GenBank/DDBJ databases">
        <authorList>
            <person name="Varghese N."/>
            <person name="Submissions S."/>
        </authorList>
    </citation>
    <scope>NUCLEOTIDE SEQUENCE [LARGE SCALE GENOMIC DNA]</scope>
    <source>
        <strain evidence="2">CGMCC 1.7737</strain>
    </source>
</reference>
<protein>
    <submittedName>
        <fullName evidence="1">Uncharacterized protein</fullName>
    </submittedName>
</protein>
<dbReference type="Proteomes" id="UP000186914">
    <property type="component" value="Unassembled WGS sequence"/>
</dbReference>
<evidence type="ECO:0000313" key="1">
    <source>
        <dbReference type="EMBL" id="SIR99776.1"/>
    </source>
</evidence>
<dbReference type="AlphaFoldDB" id="A0A1N7FHR5"/>
<gene>
    <name evidence="1" type="ORF">SAMN05421858_5062</name>
</gene>
<proteinExistence type="predicted"/>
<accession>A0A1N7FHR5</accession>
<name>A0A1N7FHR5_9EURY</name>
<organism evidence="1 2">
    <name type="scientific">Haladaptatus litoreus</name>
    <dbReference type="NCBI Taxonomy" id="553468"/>
    <lineage>
        <taxon>Archaea</taxon>
        <taxon>Methanobacteriati</taxon>
        <taxon>Methanobacteriota</taxon>
        <taxon>Stenosarchaea group</taxon>
        <taxon>Halobacteria</taxon>
        <taxon>Halobacteriales</taxon>
        <taxon>Haladaptataceae</taxon>
        <taxon>Haladaptatus</taxon>
    </lineage>
</organism>
<evidence type="ECO:0000313" key="2">
    <source>
        <dbReference type="Proteomes" id="UP000186914"/>
    </source>
</evidence>
<keyword evidence="2" id="KW-1185">Reference proteome</keyword>
<dbReference type="EMBL" id="FTNO01000009">
    <property type="protein sequence ID" value="SIR99776.1"/>
    <property type="molecule type" value="Genomic_DNA"/>
</dbReference>